<gene>
    <name evidence="2" type="ORF">P154DRAFT_223764</name>
</gene>
<reference evidence="2" key="1">
    <citation type="journal article" date="2020" name="Stud. Mycol.">
        <title>101 Dothideomycetes genomes: a test case for predicting lifestyles and emergence of pathogens.</title>
        <authorList>
            <person name="Haridas S."/>
            <person name="Albert R."/>
            <person name="Binder M."/>
            <person name="Bloem J."/>
            <person name="Labutti K."/>
            <person name="Salamov A."/>
            <person name="Andreopoulos B."/>
            <person name="Baker S."/>
            <person name="Barry K."/>
            <person name="Bills G."/>
            <person name="Bluhm B."/>
            <person name="Cannon C."/>
            <person name="Castanera R."/>
            <person name="Culley D."/>
            <person name="Daum C."/>
            <person name="Ezra D."/>
            <person name="Gonzalez J."/>
            <person name="Henrissat B."/>
            <person name="Kuo A."/>
            <person name="Liang C."/>
            <person name="Lipzen A."/>
            <person name="Lutzoni F."/>
            <person name="Magnuson J."/>
            <person name="Mondo S."/>
            <person name="Nolan M."/>
            <person name="Ohm R."/>
            <person name="Pangilinan J."/>
            <person name="Park H.-J."/>
            <person name="Ramirez L."/>
            <person name="Alfaro M."/>
            <person name="Sun H."/>
            <person name="Tritt A."/>
            <person name="Yoshinaga Y."/>
            <person name="Zwiers L.-H."/>
            <person name="Turgeon B."/>
            <person name="Goodwin S."/>
            <person name="Spatafora J."/>
            <person name="Crous P."/>
            <person name="Grigoriev I."/>
        </authorList>
    </citation>
    <scope>NUCLEOTIDE SEQUENCE</scope>
    <source>
        <strain evidence="2">CBS 123094</strain>
    </source>
</reference>
<dbReference type="Proteomes" id="UP000799779">
    <property type="component" value="Unassembled WGS sequence"/>
</dbReference>
<organism evidence="2 3">
    <name type="scientific">Amniculicola lignicola CBS 123094</name>
    <dbReference type="NCBI Taxonomy" id="1392246"/>
    <lineage>
        <taxon>Eukaryota</taxon>
        <taxon>Fungi</taxon>
        <taxon>Dikarya</taxon>
        <taxon>Ascomycota</taxon>
        <taxon>Pezizomycotina</taxon>
        <taxon>Dothideomycetes</taxon>
        <taxon>Pleosporomycetidae</taxon>
        <taxon>Pleosporales</taxon>
        <taxon>Amniculicolaceae</taxon>
        <taxon>Amniculicola</taxon>
    </lineage>
</organism>
<sequence length="169" mass="18377">MIDFAGGRYRGRPGVFASPSTTCNNDGIARQVPQRRKRHAAVCLRLRPVFGTGARMRLTGRLGPSRGTTSFARTASHSGTNVVLFMCGPIPDCCVVVGMYPIALLFTSGLLWGHAEQNVCDGAPRGRVPAPSDLSRRKDRRQEKPPVVVLNHGPVETCVPQLQMKTKLL</sequence>
<accession>A0A6A5WYX3</accession>
<dbReference type="AlphaFoldDB" id="A0A6A5WYX3"/>
<keyword evidence="3" id="KW-1185">Reference proteome</keyword>
<feature type="region of interest" description="Disordered" evidence="1">
    <location>
        <begin position="123"/>
        <end position="145"/>
    </location>
</feature>
<evidence type="ECO:0000256" key="1">
    <source>
        <dbReference type="SAM" id="MobiDB-lite"/>
    </source>
</evidence>
<proteinExistence type="predicted"/>
<evidence type="ECO:0000313" key="2">
    <source>
        <dbReference type="EMBL" id="KAF2006727.1"/>
    </source>
</evidence>
<name>A0A6A5WYX3_9PLEO</name>
<dbReference type="EMBL" id="ML977559">
    <property type="protein sequence ID" value="KAF2006727.1"/>
    <property type="molecule type" value="Genomic_DNA"/>
</dbReference>
<protein>
    <submittedName>
        <fullName evidence="2">Uncharacterized protein</fullName>
    </submittedName>
</protein>
<evidence type="ECO:0000313" key="3">
    <source>
        <dbReference type="Proteomes" id="UP000799779"/>
    </source>
</evidence>
<feature type="compositionally biased region" description="Basic and acidic residues" evidence="1">
    <location>
        <begin position="134"/>
        <end position="144"/>
    </location>
</feature>